<dbReference type="SUPFAM" id="SSF55729">
    <property type="entry name" value="Acyl-CoA N-acyltransferases (Nat)"/>
    <property type="match status" value="1"/>
</dbReference>
<dbReference type="Pfam" id="PF00583">
    <property type="entry name" value="Acetyltransf_1"/>
    <property type="match status" value="1"/>
</dbReference>
<dbReference type="EMBL" id="AB649131">
    <property type="protein sequence ID" value="BAK53922.1"/>
    <property type="molecule type" value="Genomic_DNA"/>
</dbReference>
<proteinExistence type="predicted"/>
<keyword evidence="2" id="KW-0808">Transferase</keyword>
<dbReference type="Proteomes" id="UP001156836">
    <property type="component" value="Unassembled WGS sequence"/>
</dbReference>
<organism evidence="2">
    <name type="scientific">Chitiniphilus shinanonensis</name>
    <dbReference type="NCBI Taxonomy" id="553088"/>
    <lineage>
        <taxon>Bacteria</taxon>
        <taxon>Pseudomonadati</taxon>
        <taxon>Pseudomonadota</taxon>
        <taxon>Betaproteobacteria</taxon>
        <taxon>Neisseriales</taxon>
        <taxon>Chitinibacteraceae</taxon>
        <taxon>Chitiniphilus</taxon>
    </lineage>
</organism>
<dbReference type="EMBL" id="BSOZ01000018">
    <property type="protein sequence ID" value="GLS04431.1"/>
    <property type="molecule type" value="Genomic_DNA"/>
</dbReference>
<evidence type="ECO:0000313" key="3">
    <source>
        <dbReference type="EMBL" id="GLS04431.1"/>
    </source>
</evidence>
<name>F8WST5_9NEIS</name>
<keyword evidence="4" id="KW-1185">Reference proteome</keyword>
<dbReference type="AlphaFoldDB" id="F8WST5"/>
<feature type="domain" description="N-acetyltransferase" evidence="1">
    <location>
        <begin position="4"/>
        <end position="152"/>
    </location>
</feature>
<protein>
    <submittedName>
        <fullName evidence="2 3">N-acetyltransferase</fullName>
    </submittedName>
</protein>
<reference evidence="3" key="2">
    <citation type="journal article" date="2014" name="Int. J. Syst. Evol. Microbiol.">
        <title>Complete genome of a new Firmicutes species belonging to the dominant human colonic microbiota ('Ruminococcus bicirculans') reveals two chromosomes and a selective capacity to utilize plant glucans.</title>
        <authorList>
            <consortium name="NISC Comparative Sequencing Program"/>
            <person name="Wegmann U."/>
            <person name="Louis P."/>
            <person name="Goesmann A."/>
            <person name="Henrissat B."/>
            <person name="Duncan S.H."/>
            <person name="Flint H.J."/>
        </authorList>
    </citation>
    <scope>NUCLEOTIDE SEQUENCE</scope>
    <source>
        <strain evidence="3">NBRC 104970</strain>
    </source>
</reference>
<dbReference type="CDD" id="cd04301">
    <property type="entry name" value="NAT_SF"/>
    <property type="match status" value="1"/>
</dbReference>
<dbReference type="GO" id="GO:0016747">
    <property type="term" value="F:acyltransferase activity, transferring groups other than amino-acyl groups"/>
    <property type="evidence" value="ECO:0007669"/>
    <property type="project" value="InterPro"/>
</dbReference>
<sequence>MKVINLRKQPEYTERAIGYFQSKWASEANKPMYDDSIRRSVVASNPLPVWYLLEDEGEIIGCAGLITNDFISCGDLWPWLCALYIEEDHRGRELGQLLLTQAKRDAAGMGFPKLYLCTDHVGYYERYGFARICTGYHPWGETSSVFEADTAD</sequence>
<dbReference type="InterPro" id="IPR000182">
    <property type="entry name" value="GNAT_dom"/>
</dbReference>
<dbReference type="Gene3D" id="3.40.630.30">
    <property type="match status" value="1"/>
</dbReference>
<reference evidence="2" key="1">
    <citation type="journal article" date="2012" name="J. Biosci. Bioeng.">
        <title>Isolation of genes coding for chitin-degrading enzymes in the novel chitinolytic bacterium, Chitiniphilus shinanonensis, and characterization of a gene coding for a family 19 chitinase.</title>
        <authorList>
            <person name="Huang L."/>
            <person name="Garbulewska E."/>
            <person name="Sato K."/>
            <person name="Kato Y."/>
            <person name="Nogawa M."/>
            <person name="Taguchi G."/>
            <person name="Shimosaka M."/>
        </authorList>
    </citation>
    <scope>NUCLEOTIDE SEQUENCE</scope>
    <source>
        <strain evidence="2">SAY3</strain>
    </source>
</reference>
<reference evidence="4" key="3">
    <citation type="journal article" date="2019" name="Int. J. Syst. Evol. Microbiol.">
        <title>The Global Catalogue of Microorganisms (GCM) 10K type strain sequencing project: providing services to taxonomists for standard genome sequencing and annotation.</title>
        <authorList>
            <consortium name="The Broad Institute Genomics Platform"/>
            <consortium name="The Broad Institute Genome Sequencing Center for Infectious Disease"/>
            <person name="Wu L."/>
            <person name="Ma J."/>
        </authorList>
    </citation>
    <scope>NUCLEOTIDE SEQUENCE [LARGE SCALE GENOMIC DNA]</scope>
    <source>
        <strain evidence="4">NBRC 104970</strain>
    </source>
</reference>
<dbReference type="InterPro" id="IPR016181">
    <property type="entry name" value="Acyl_CoA_acyltransferase"/>
</dbReference>
<gene>
    <name evidence="2" type="primary">cscF</name>
    <name evidence="3" type="ORF">GCM10007860_15780</name>
</gene>
<reference evidence="3" key="4">
    <citation type="submission" date="2023-01" db="EMBL/GenBank/DDBJ databases">
        <title>Draft genome sequence of Chitiniphilus shinanonensis strain NBRC 104970.</title>
        <authorList>
            <person name="Sun Q."/>
            <person name="Mori K."/>
        </authorList>
    </citation>
    <scope>NUCLEOTIDE SEQUENCE</scope>
    <source>
        <strain evidence="3">NBRC 104970</strain>
    </source>
</reference>
<accession>F8WST5</accession>
<evidence type="ECO:0000313" key="4">
    <source>
        <dbReference type="Proteomes" id="UP001156836"/>
    </source>
</evidence>
<evidence type="ECO:0000313" key="2">
    <source>
        <dbReference type="EMBL" id="BAK53922.1"/>
    </source>
</evidence>
<evidence type="ECO:0000259" key="1">
    <source>
        <dbReference type="PROSITE" id="PS51186"/>
    </source>
</evidence>
<dbReference type="RefSeq" id="WP_018747416.1">
    <property type="nucleotide sequence ID" value="NZ_BSOZ01000018.1"/>
</dbReference>
<dbReference type="PROSITE" id="PS51186">
    <property type="entry name" value="GNAT"/>
    <property type="match status" value="1"/>
</dbReference>